<feature type="non-terminal residue" evidence="1">
    <location>
        <position position="480"/>
    </location>
</feature>
<proteinExistence type="predicted"/>
<evidence type="ECO:0000313" key="1">
    <source>
        <dbReference type="EMBL" id="KAJ1677722.1"/>
    </source>
</evidence>
<sequence length="480" mass="52223">MSSNLKTYSDSFPADKTIPSQTDNHSASSPSATHSLSAMAQPAYSYSPAEYLRDEGFDQEPYTQQTFHRNTPPHLQPPRPSENTDHSTPSPSLSDRDDFAFNFNHMNDALPSSSHPGTTRASTPSEGSESVGSIGRLSSNPGTPYSGDSDHSTPSYPQPRARTRPGRSGGSPSMASVGNPYSTLARQSIYSSATASGSRSSLFGIGGVNSGLTSRTLTTNGKNAIHMYREAAKKTNDEGIQLAYAKFLLQSADSTFGDFDPSNINATYSVYMPGDSLSSTPEGSTVSLPLNHTGNSSNSPTDEESKEALIKEGIYWIKHLQRKGNPEASFIAGTWFEQGKYGISRDESKATQLFSYAAKNHHAEAPWKVGQYFEKKKSNGRAYSYYNMGAALGDPCANYRMAMIYLNGELGRKVDIKKAMIFLRRAAEIADERCPEACYTLGIIYLGIFPNPDVYEIVFKDTEEAHRLLDKAANMGSVEA</sequence>
<name>A0ACC1HMQ4_9FUNG</name>
<keyword evidence="2" id="KW-1185">Reference proteome</keyword>
<dbReference type="Proteomes" id="UP001145114">
    <property type="component" value="Unassembled WGS sequence"/>
</dbReference>
<comment type="caution">
    <text evidence="1">The sequence shown here is derived from an EMBL/GenBank/DDBJ whole genome shotgun (WGS) entry which is preliminary data.</text>
</comment>
<accession>A0ACC1HMQ4</accession>
<reference evidence="1" key="1">
    <citation type="submission" date="2022-06" db="EMBL/GenBank/DDBJ databases">
        <title>Phylogenomic reconstructions and comparative analyses of Kickxellomycotina fungi.</title>
        <authorList>
            <person name="Reynolds N.K."/>
            <person name="Stajich J.E."/>
            <person name="Barry K."/>
            <person name="Grigoriev I.V."/>
            <person name="Crous P."/>
            <person name="Smith M.E."/>
        </authorList>
    </citation>
    <scope>NUCLEOTIDE SEQUENCE</scope>
    <source>
        <strain evidence="1">RSA 2271</strain>
    </source>
</reference>
<organism evidence="1 2">
    <name type="scientific">Spiromyces aspiralis</name>
    <dbReference type="NCBI Taxonomy" id="68401"/>
    <lineage>
        <taxon>Eukaryota</taxon>
        <taxon>Fungi</taxon>
        <taxon>Fungi incertae sedis</taxon>
        <taxon>Zoopagomycota</taxon>
        <taxon>Kickxellomycotina</taxon>
        <taxon>Kickxellomycetes</taxon>
        <taxon>Kickxellales</taxon>
        <taxon>Kickxellaceae</taxon>
        <taxon>Spiromyces</taxon>
    </lineage>
</organism>
<gene>
    <name evidence="1" type="ORF">EV182_005572</name>
</gene>
<protein>
    <submittedName>
        <fullName evidence="1">Uncharacterized protein</fullName>
    </submittedName>
</protein>
<dbReference type="EMBL" id="JAMZIH010002026">
    <property type="protein sequence ID" value="KAJ1677722.1"/>
    <property type="molecule type" value="Genomic_DNA"/>
</dbReference>
<evidence type="ECO:0000313" key="2">
    <source>
        <dbReference type="Proteomes" id="UP001145114"/>
    </source>
</evidence>